<evidence type="ECO:0000259" key="1">
    <source>
        <dbReference type="Pfam" id="PF00557"/>
    </source>
</evidence>
<accession>A0A6M5YSS3</accession>
<evidence type="ECO:0000313" key="2">
    <source>
        <dbReference type="EMBL" id="QJW96012.1"/>
    </source>
</evidence>
<dbReference type="CDD" id="cd01066">
    <property type="entry name" value="APP_MetAP"/>
    <property type="match status" value="1"/>
</dbReference>
<sequence>MAFPMLTDEQIAARRADIDAKQELVAEILADMNCEAVVLLMPAHVAWFTAGLTARGLIADSERPGVYTNGRQRWLLCSNVDTQRLFDEEIDRLGFQLKEWTWAGGRSELLFNVTAGRTIAADRPFPHVPMANDRLRPLLRPLTAYERARYHDLGEWVAHSVEATARTIRAGETEDEIAGQLGHRMLHRGIEPAAITVTADDRGARFRRSGFTSAPVTRTCLVQATGQRDGLFVTAARTVSFGPPSDEVRTAHDLALKLAAVYRSFSRPGGLISAVADAAAVVLTGTPFEFDGRLSQPGYGAGRFAAEELRRAGQDEPLVAGQAVVWQPRVGPAACVDTVLVTGDTPEVVTAPVDWPFKRVTVRGVTSDIPDLLVRSGE</sequence>
<dbReference type="Pfam" id="PF00557">
    <property type="entry name" value="Peptidase_M24"/>
    <property type="match status" value="1"/>
</dbReference>
<protein>
    <recommendedName>
        <fullName evidence="1">Peptidase M24 domain-containing protein</fullName>
    </recommendedName>
</protein>
<gene>
    <name evidence="2" type="ORF">FTUN_3566</name>
</gene>
<proteinExistence type="predicted"/>
<evidence type="ECO:0000313" key="3">
    <source>
        <dbReference type="Proteomes" id="UP000503447"/>
    </source>
</evidence>
<keyword evidence="3" id="KW-1185">Reference proteome</keyword>
<dbReference type="AlphaFoldDB" id="A0A6M5YSS3"/>
<dbReference type="Gene3D" id="3.90.230.10">
    <property type="entry name" value="Creatinase/methionine aminopeptidase superfamily"/>
    <property type="match status" value="1"/>
</dbReference>
<reference evidence="3" key="1">
    <citation type="submission" date="2020-05" db="EMBL/GenBank/DDBJ databases">
        <title>Frigoriglobus tundricola gen. nov., sp. nov., a psychrotolerant cellulolytic planctomycete of the family Gemmataceae with two divergent copies of 16S rRNA gene.</title>
        <authorList>
            <person name="Kulichevskaya I.S."/>
            <person name="Ivanova A.A."/>
            <person name="Naumoff D.G."/>
            <person name="Beletsky A.V."/>
            <person name="Rijpstra W.I.C."/>
            <person name="Sinninghe Damste J.S."/>
            <person name="Mardanov A.V."/>
            <person name="Ravin N.V."/>
            <person name="Dedysh S.N."/>
        </authorList>
    </citation>
    <scope>NUCLEOTIDE SEQUENCE [LARGE SCALE GENOMIC DNA]</scope>
    <source>
        <strain evidence="3">PL17</strain>
    </source>
</reference>
<dbReference type="InterPro" id="IPR036005">
    <property type="entry name" value="Creatinase/aminopeptidase-like"/>
</dbReference>
<name>A0A6M5YSS3_9BACT</name>
<dbReference type="Proteomes" id="UP000503447">
    <property type="component" value="Chromosome"/>
</dbReference>
<dbReference type="KEGG" id="ftj:FTUN_3566"/>
<feature type="domain" description="Peptidase M24" evidence="1">
    <location>
        <begin position="155"/>
        <end position="331"/>
    </location>
</feature>
<dbReference type="InterPro" id="IPR050659">
    <property type="entry name" value="Peptidase_M24B"/>
</dbReference>
<organism evidence="2 3">
    <name type="scientific">Frigoriglobus tundricola</name>
    <dbReference type="NCBI Taxonomy" id="2774151"/>
    <lineage>
        <taxon>Bacteria</taxon>
        <taxon>Pseudomonadati</taxon>
        <taxon>Planctomycetota</taxon>
        <taxon>Planctomycetia</taxon>
        <taxon>Gemmatales</taxon>
        <taxon>Gemmataceae</taxon>
        <taxon>Frigoriglobus</taxon>
    </lineage>
</organism>
<dbReference type="PANTHER" id="PTHR46112">
    <property type="entry name" value="AMINOPEPTIDASE"/>
    <property type="match status" value="1"/>
</dbReference>
<dbReference type="PANTHER" id="PTHR46112:SF2">
    <property type="entry name" value="XAA-PRO AMINOPEPTIDASE P-RELATED"/>
    <property type="match status" value="1"/>
</dbReference>
<dbReference type="RefSeq" id="WP_171471670.1">
    <property type="nucleotide sequence ID" value="NZ_CP053452.2"/>
</dbReference>
<dbReference type="InterPro" id="IPR000994">
    <property type="entry name" value="Pept_M24"/>
</dbReference>
<dbReference type="EMBL" id="CP053452">
    <property type="protein sequence ID" value="QJW96012.1"/>
    <property type="molecule type" value="Genomic_DNA"/>
</dbReference>
<dbReference type="SUPFAM" id="SSF55920">
    <property type="entry name" value="Creatinase/aminopeptidase"/>
    <property type="match status" value="1"/>
</dbReference>